<feature type="transmembrane region" description="Helical" evidence="6">
    <location>
        <begin position="141"/>
        <end position="159"/>
    </location>
</feature>
<dbReference type="PANTHER" id="PTHR42948:SF1">
    <property type="entry name" value="TRANSPORTER"/>
    <property type="match status" value="1"/>
</dbReference>
<feature type="transmembrane region" description="Helical" evidence="6">
    <location>
        <begin position="382"/>
        <end position="399"/>
    </location>
</feature>
<comment type="caution">
    <text evidence="7">The sequence shown here is derived from an EMBL/GenBank/DDBJ whole genome shotgun (WGS) entry which is preliminary data.</text>
</comment>
<name>A0ABT8KIQ1_9BACT</name>
<dbReference type="CDD" id="cd10336">
    <property type="entry name" value="SLC6sbd_Tyt1-Like"/>
    <property type="match status" value="1"/>
</dbReference>
<dbReference type="InterPro" id="IPR000175">
    <property type="entry name" value="Na/ntran_symport"/>
</dbReference>
<dbReference type="Proteomes" id="UP001172082">
    <property type="component" value="Unassembled WGS sequence"/>
</dbReference>
<dbReference type="Pfam" id="PF00209">
    <property type="entry name" value="SNF"/>
    <property type="match status" value="2"/>
</dbReference>
<keyword evidence="4 6" id="KW-1133">Transmembrane helix</keyword>
<keyword evidence="2" id="KW-0813">Transport</keyword>
<protein>
    <submittedName>
        <fullName evidence="7">Sodium-dependent transporter</fullName>
    </submittedName>
</protein>
<organism evidence="7 8">
    <name type="scientific">Splendidivirga corallicola</name>
    <dbReference type="NCBI Taxonomy" id="3051826"/>
    <lineage>
        <taxon>Bacteria</taxon>
        <taxon>Pseudomonadati</taxon>
        <taxon>Bacteroidota</taxon>
        <taxon>Cytophagia</taxon>
        <taxon>Cytophagales</taxon>
        <taxon>Splendidivirgaceae</taxon>
        <taxon>Splendidivirga</taxon>
    </lineage>
</organism>
<feature type="transmembrane region" description="Helical" evidence="6">
    <location>
        <begin position="86"/>
        <end position="107"/>
    </location>
</feature>
<feature type="transmembrane region" description="Helical" evidence="6">
    <location>
        <begin position="419"/>
        <end position="441"/>
    </location>
</feature>
<dbReference type="SUPFAM" id="SSF161070">
    <property type="entry name" value="SNF-like"/>
    <property type="match status" value="1"/>
</dbReference>
<evidence type="ECO:0000313" key="7">
    <source>
        <dbReference type="EMBL" id="MDN5200589.1"/>
    </source>
</evidence>
<evidence type="ECO:0000256" key="3">
    <source>
        <dbReference type="ARBA" id="ARBA00022692"/>
    </source>
</evidence>
<dbReference type="NCBIfam" id="NF037979">
    <property type="entry name" value="Na_transp"/>
    <property type="match status" value="1"/>
</dbReference>
<evidence type="ECO:0000256" key="1">
    <source>
        <dbReference type="ARBA" id="ARBA00004141"/>
    </source>
</evidence>
<feature type="transmembrane region" description="Helical" evidence="6">
    <location>
        <begin position="307"/>
        <end position="331"/>
    </location>
</feature>
<proteinExistence type="predicted"/>
<feature type="transmembrane region" description="Helical" evidence="6">
    <location>
        <begin position="351"/>
        <end position="376"/>
    </location>
</feature>
<evidence type="ECO:0000256" key="2">
    <source>
        <dbReference type="ARBA" id="ARBA00022448"/>
    </source>
</evidence>
<feature type="transmembrane region" description="Helical" evidence="6">
    <location>
        <begin position="211"/>
        <end position="234"/>
    </location>
</feature>
<dbReference type="RefSeq" id="WP_346750612.1">
    <property type="nucleotide sequence ID" value="NZ_JAUJEA010000001.1"/>
</dbReference>
<evidence type="ECO:0000256" key="5">
    <source>
        <dbReference type="ARBA" id="ARBA00023136"/>
    </source>
</evidence>
<feature type="transmembrane region" description="Helical" evidence="6">
    <location>
        <begin position="43"/>
        <end position="65"/>
    </location>
</feature>
<sequence>MASNRGEFSSSLGFIMAAAGSAIGLGNIWGFPTQTAQNGGAAFVLMYLILAFLVGYPLLMAEFVIGRHTRSNPVGAYQKMKGGKNFVPAGFIGILTSSLILSFYSIIAGTMMAHFVEPIFRLLGANAIADWCISNDPIRNITFTTIFFLLTISIITGGVKSGIEKWSSRLMPALLVMLIMLTIYVLTLNGAGEGVKIYLLPDFKKAFTGELLLGALGQSFFSLSLGVGTMLVYGSYISNKENLPRLGILVTLADVGIAFLAGLMIIPAIYVAANAGTQIFDEGGNLISGPNLVFQVLPEVFKIMGGLGIPAAIIFFLLMSVAALTSSISMLEVPVAYMVDAGKASRKTATWVIGGIFWIVGLIIAFGGDAILNMVVSLTTQYSQPLLGLVICVFIGWVAHRNTIIEEIKKGSPDIENTFFMKTWPFFVKFISPLLILIVFLKQFF</sequence>
<dbReference type="PROSITE" id="PS50267">
    <property type="entry name" value="NA_NEUROTRAN_SYMP_3"/>
    <property type="match status" value="1"/>
</dbReference>
<keyword evidence="5 6" id="KW-0472">Membrane</keyword>
<dbReference type="InterPro" id="IPR037272">
    <property type="entry name" value="SNS_sf"/>
</dbReference>
<comment type="subcellular location">
    <subcellularLocation>
        <location evidence="1">Membrane</location>
        <topology evidence="1">Multi-pass membrane protein</topology>
    </subcellularLocation>
</comment>
<evidence type="ECO:0000256" key="6">
    <source>
        <dbReference type="SAM" id="Phobius"/>
    </source>
</evidence>
<feature type="transmembrane region" description="Helical" evidence="6">
    <location>
        <begin position="171"/>
        <end position="191"/>
    </location>
</feature>
<keyword evidence="8" id="KW-1185">Reference proteome</keyword>
<gene>
    <name evidence="7" type="ORF">QQ008_04430</name>
</gene>
<dbReference type="PRINTS" id="PR00176">
    <property type="entry name" value="NANEUSMPORT"/>
</dbReference>
<keyword evidence="3 6" id="KW-0812">Transmembrane</keyword>
<accession>A0ABT8KIQ1</accession>
<evidence type="ECO:0000256" key="4">
    <source>
        <dbReference type="ARBA" id="ARBA00022989"/>
    </source>
</evidence>
<dbReference type="PANTHER" id="PTHR42948">
    <property type="entry name" value="TRANSPORTER"/>
    <property type="match status" value="1"/>
</dbReference>
<dbReference type="InterPro" id="IPR047218">
    <property type="entry name" value="YocR/YhdH-like"/>
</dbReference>
<dbReference type="EMBL" id="JAUJEA010000001">
    <property type="protein sequence ID" value="MDN5200589.1"/>
    <property type="molecule type" value="Genomic_DNA"/>
</dbReference>
<feature type="transmembrane region" description="Helical" evidence="6">
    <location>
        <begin position="246"/>
        <end position="273"/>
    </location>
</feature>
<feature type="transmembrane region" description="Helical" evidence="6">
    <location>
        <begin position="12"/>
        <end position="31"/>
    </location>
</feature>
<evidence type="ECO:0000313" key="8">
    <source>
        <dbReference type="Proteomes" id="UP001172082"/>
    </source>
</evidence>
<reference evidence="7" key="1">
    <citation type="submission" date="2023-06" db="EMBL/GenBank/DDBJ databases">
        <title>Genomic of Parafulvivirga corallium.</title>
        <authorList>
            <person name="Wang G."/>
        </authorList>
    </citation>
    <scope>NUCLEOTIDE SEQUENCE</scope>
    <source>
        <strain evidence="7">BMA10</strain>
    </source>
</reference>